<dbReference type="STRING" id="1121439.dsat_2880"/>
<accession>S7TCA1</accession>
<organism evidence="2 3">
    <name type="scientific">Alkalidesulfovibrio alkalitolerans DSM 16529</name>
    <dbReference type="NCBI Taxonomy" id="1121439"/>
    <lineage>
        <taxon>Bacteria</taxon>
        <taxon>Pseudomonadati</taxon>
        <taxon>Thermodesulfobacteriota</taxon>
        <taxon>Desulfovibrionia</taxon>
        <taxon>Desulfovibrionales</taxon>
        <taxon>Desulfovibrionaceae</taxon>
        <taxon>Alkalidesulfovibrio</taxon>
    </lineage>
</organism>
<dbReference type="Gene3D" id="2.30.110.10">
    <property type="entry name" value="Electron Transport, Fmn-binding Protein, Chain A"/>
    <property type="match status" value="1"/>
</dbReference>
<dbReference type="RefSeq" id="WP_020886845.1">
    <property type="nucleotide sequence ID" value="NZ_ATHI01000014.1"/>
</dbReference>
<evidence type="ECO:0000313" key="3">
    <source>
        <dbReference type="Proteomes" id="UP000014975"/>
    </source>
</evidence>
<dbReference type="InterPro" id="IPR011576">
    <property type="entry name" value="Pyridox_Oxase_N"/>
</dbReference>
<sequence>MHETIRNLIRNHDICVLATASDNQPHTSLMSYLSSEDGRTLYLLSSRSSKKYANCLRNPRVSVLIDTRTENVDNREAACALTIEASCVFDLPTAERARLKTDMARRLPHLSSLAAHPDSDILTLRARTFLLLEGVERAHFEVA</sequence>
<dbReference type="Pfam" id="PF01243">
    <property type="entry name" value="PNPOx_N"/>
    <property type="match status" value="1"/>
</dbReference>
<protein>
    <submittedName>
        <fullName evidence="2">Pyridoxamine 5-phosphate oxidase-related FMN-binding protein</fullName>
    </submittedName>
</protein>
<feature type="domain" description="Pyridoxamine 5'-phosphate oxidase N-terminal" evidence="1">
    <location>
        <begin position="1"/>
        <end position="103"/>
    </location>
</feature>
<dbReference type="AlphaFoldDB" id="S7TCA1"/>
<keyword evidence="3" id="KW-1185">Reference proteome</keyword>
<evidence type="ECO:0000313" key="2">
    <source>
        <dbReference type="EMBL" id="EPR34241.1"/>
    </source>
</evidence>
<comment type="caution">
    <text evidence="2">The sequence shown here is derived from an EMBL/GenBank/DDBJ whole genome shotgun (WGS) entry which is preliminary data.</text>
</comment>
<reference evidence="2 3" key="1">
    <citation type="journal article" date="2013" name="Genome Announc.">
        <title>Draft genome sequences for three mercury-methylating, sulfate-reducing bacteria.</title>
        <authorList>
            <person name="Brown S.D."/>
            <person name="Hurt R.A.Jr."/>
            <person name="Gilmour C.C."/>
            <person name="Elias D.A."/>
        </authorList>
    </citation>
    <scope>NUCLEOTIDE SEQUENCE [LARGE SCALE GENOMIC DNA]</scope>
    <source>
        <strain evidence="2 3">DSM 16529</strain>
    </source>
</reference>
<dbReference type="InterPro" id="IPR012349">
    <property type="entry name" value="Split_barrel_FMN-bd"/>
</dbReference>
<gene>
    <name evidence="2" type="ORF">dsat_2880</name>
</gene>
<dbReference type="OrthoDB" id="7061375at2"/>
<dbReference type="EMBL" id="ATHI01000014">
    <property type="protein sequence ID" value="EPR34241.1"/>
    <property type="molecule type" value="Genomic_DNA"/>
</dbReference>
<dbReference type="SUPFAM" id="SSF50475">
    <property type="entry name" value="FMN-binding split barrel"/>
    <property type="match status" value="1"/>
</dbReference>
<dbReference type="eggNOG" id="COG0748">
    <property type="taxonomic scope" value="Bacteria"/>
</dbReference>
<proteinExistence type="predicted"/>
<dbReference type="Proteomes" id="UP000014975">
    <property type="component" value="Unassembled WGS sequence"/>
</dbReference>
<dbReference type="PATRIC" id="fig|1121439.3.peg.1397"/>
<name>S7TCA1_9BACT</name>
<evidence type="ECO:0000259" key="1">
    <source>
        <dbReference type="Pfam" id="PF01243"/>
    </source>
</evidence>